<proteinExistence type="predicted"/>
<dbReference type="Proteomes" id="UP000276133">
    <property type="component" value="Unassembled WGS sequence"/>
</dbReference>
<comment type="caution">
    <text evidence="1">The sequence shown here is derived from an EMBL/GenBank/DDBJ whole genome shotgun (WGS) entry which is preliminary data.</text>
</comment>
<organism evidence="1 2">
    <name type="scientific">Brachionus plicatilis</name>
    <name type="common">Marine rotifer</name>
    <name type="synonym">Brachionus muelleri</name>
    <dbReference type="NCBI Taxonomy" id="10195"/>
    <lineage>
        <taxon>Eukaryota</taxon>
        <taxon>Metazoa</taxon>
        <taxon>Spiralia</taxon>
        <taxon>Gnathifera</taxon>
        <taxon>Rotifera</taxon>
        <taxon>Eurotatoria</taxon>
        <taxon>Monogononta</taxon>
        <taxon>Pseudotrocha</taxon>
        <taxon>Ploima</taxon>
        <taxon>Brachionidae</taxon>
        <taxon>Brachionus</taxon>
    </lineage>
</organism>
<name>A0A3M7RC11_BRAPC</name>
<protein>
    <submittedName>
        <fullName evidence="1">Uncharacterized protein</fullName>
    </submittedName>
</protein>
<sequence>MDSWLMLSGRLTAAVLQNFFLPLHSPVLVPRFDLELRQAQRFGQLNSVRSRQVLLILEPFLQSYELHVRENGACSPALLVMHQRVEQSGQMKLLFARAAKTHGQLSLALSQH</sequence>
<dbReference type="AlphaFoldDB" id="A0A3M7RC11"/>
<keyword evidence="2" id="KW-1185">Reference proteome</keyword>
<evidence type="ECO:0000313" key="2">
    <source>
        <dbReference type="Proteomes" id="UP000276133"/>
    </source>
</evidence>
<accession>A0A3M7RC11</accession>
<reference evidence="1 2" key="1">
    <citation type="journal article" date="2018" name="Sci. Rep.">
        <title>Genomic signatures of local adaptation to the degree of environmental predictability in rotifers.</title>
        <authorList>
            <person name="Franch-Gras L."/>
            <person name="Hahn C."/>
            <person name="Garcia-Roger E.M."/>
            <person name="Carmona M.J."/>
            <person name="Serra M."/>
            <person name="Gomez A."/>
        </authorList>
    </citation>
    <scope>NUCLEOTIDE SEQUENCE [LARGE SCALE GENOMIC DNA]</scope>
    <source>
        <strain evidence="1">HYR1</strain>
    </source>
</reference>
<gene>
    <name evidence="1" type="ORF">BpHYR1_025527</name>
</gene>
<dbReference type="EMBL" id="REGN01003758">
    <property type="protein sequence ID" value="RNA20934.1"/>
    <property type="molecule type" value="Genomic_DNA"/>
</dbReference>
<evidence type="ECO:0000313" key="1">
    <source>
        <dbReference type="EMBL" id="RNA20934.1"/>
    </source>
</evidence>